<comment type="subcellular location">
    <subcellularLocation>
        <location evidence="1">Secreted</location>
    </subcellularLocation>
</comment>
<dbReference type="Proteomes" id="UP001642501">
    <property type="component" value="Unassembled WGS sequence"/>
</dbReference>
<reference evidence="7 8" key="1">
    <citation type="submission" date="2024-01" db="EMBL/GenBank/DDBJ databases">
        <authorList>
            <person name="Allen C."/>
            <person name="Tagirdzhanova G."/>
        </authorList>
    </citation>
    <scope>NUCLEOTIDE SEQUENCE [LARGE SCALE GENOMIC DNA]</scope>
    <source>
        <strain evidence="7 8">CBS 573.63</strain>
    </source>
</reference>
<keyword evidence="2" id="KW-0964">Secreted</keyword>
<dbReference type="InterPro" id="IPR032382">
    <property type="entry name" value="AltA1"/>
</dbReference>
<organism evidence="7 8">
    <name type="scientific">Sporothrix epigloea</name>
    <dbReference type="NCBI Taxonomy" id="1892477"/>
    <lineage>
        <taxon>Eukaryota</taxon>
        <taxon>Fungi</taxon>
        <taxon>Dikarya</taxon>
        <taxon>Ascomycota</taxon>
        <taxon>Pezizomycotina</taxon>
        <taxon>Sordariomycetes</taxon>
        <taxon>Sordariomycetidae</taxon>
        <taxon>Ophiostomatales</taxon>
        <taxon>Ophiostomataceae</taxon>
        <taxon>Sporothrix</taxon>
    </lineage>
</organism>
<feature type="signal peptide" evidence="5">
    <location>
        <begin position="1"/>
        <end position="21"/>
    </location>
</feature>
<evidence type="ECO:0000259" key="6">
    <source>
        <dbReference type="Pfam" id="PF16541"/>
    </source>
</evidence>
<evidence type="ECO:0000256" key="2">
    <source>
        <dbReference type="ARBA" id="ARBA00022525"/>
    </source>
</evidence>
<feature type="domain" description="AA1-like" evidence="6">
    <location>
        <begin position="59"/>
        <end position="166"/>
    </location>
</feature>
<dbReference type="Pfam" id="PF16541">
    <property type="entry name" value="AltA1"/>
    <property type="match status" value="1"/>
</dbReference>
<evidence type="ECO:0000313" key="8">
    <source>
        <dbReference type="Proteomes" id="UP001642501"/>
    </source>
</evidence>
<name>A0ABP0DT94_9PEZI</name>
<accession>A0ABP0DT94</accession>
<proteinExistence type="predicted"/>
<keyword evidence="8" id="KW-1185">Reference proteome</keyword>
<evidence type="ECO:0000256" key="4">
    <source>
        <dbReference type="ARBA" id="ARBA00023157"/>
    </source>
</evidence>
<evidence type="ECO:0000256" key="1">
    <source>
        <dbReference type="ARBA" id="ARBA00004613"/>
    </source>
</evidence>
<comment type="caution">
    <text evidence="7">The sequence shown here is derived from an EMBL/GenBank/DDBJ whole genome shotgun (WGS) entry which is preliminary data.</text>
</comment>
<sequence>MRASLISLAAVLVSAPTWASAAVIPLDNIVRDDNPGCTADSFGSFDWTVSAIVYNTSITFSTPAHQIPSGIVQFNLTNPALTYTAVCEAYSSQLTDFFYGNIVYSCTEPANATTPTKFTFDAGTSLLRVNQTWTCSDEDAAYPDTFTYAGAVNLTLDCTASSYQNANWTMGEIYSRNTTFCSQEDVIISPYLATAVA</sequence>
<evidence type="ECO:0000256" key="5">
    <source>
        <dbReference type="SAM" id="SignalP"/>
    </source>
</evidence>
<protein>
    <recommendedName>
        <fullName evidence="6">AA1-like domain-containing protein</fullName>
    </recommendedName>
</protein>
<keyword evidence="3 5" id="KW-0732">Signal</keyword>
<dbReference type="EMBL" id="CAWUOM010000089">
    <property type="protein sequence ID" value="CAK7271509.1"/>
    <property type="molecule type" value="Genomic_DNA"/>
</dbReference>
<keyword evidence="4" id="KW-1015">Disulfide bond</keyword>
<evidence type="ECO:0000313" key="7">
    <source>
        <dbReference type="EMBL" id="CAK7271509.1"/>
    </source>
</evidence>
<evidence type="ECO:0000256" key="3">
    <source>
        <dbReference type="ARBA" id="ARBA00022729"/>
    </source>
</evidence>
<gene>
    <name evidence="7" type="ORF">SEPCBS57363_004659</name>
</gene>
<feature type="chain" id="PRO_5047120915" description="AA1-like domain-containing protein" evidence="5">
    <location>
        <begin position="22"/>
        <end position="197"/>
    </location>
</feature>